<sequence length="316" mass="35544">MWTLHEKQEPSDRVRNSFLSRPLAFGFLLCLLLLLVISAWNLTRLQRLEKAIRMAGGEFRNPNRFDASTLPSLFQTLQATFRSGSRKPFSLVLLGSVEESDWISDYGTDLRKLPEVELTLKNYKHTAKLLQTLEGSDNIVSLYVFGTPLSEDILRSISRQRNLTLLYINHCTQADGSIKYLKDLDRLEHLVLIRTPINEQDVRSFQDLVALKRLGIDSATVSPNCVDNLAACRTLEKLAIIDATDDTIKDMSSVSWNCILLFFANDITSQCIPDLARMSLAKELHVAGSKISASDIEHAEVSLANVRLRAAIKLPE</sequence>
<evidence type="ECO:0008006" key="4">
    <source>
        <dbReference type="Google" id="ProtNLM"/>
    </source>
</evidence>
<dbReference type="RefSeq" id="WP_092056515.1">
    <property type="nucleotide sequence ID" value="NZ_FOQD01000023.1"/>
</dbReference>
<organism evidence="2 3">
    <name type="scientific">Planctomicrobium piriforme</name>
    <dbReference type="NCBI Taxonomy" id="1576369"/>
    <lineage>
        <taxon>Bacteria</taxon>
        <taxon>Pseudomonadati</taxon>
        <taxon>Planctomycetota</taxon>
        <taxon>Planctomycetia</taxon>
        <taxon>Planctomycetales</taxon>
        <taxon>Planctomycetaceae</taxon>
        <taxon>Planctomicrobium</taxon>
    </lineage>
</organism>
<dbReference type="InterPro" id="IPR032675">
    <property type="entry name" value="LRR_dom_sf"/>
</dbReference>
<name>A0A1I3SAD6_9PLAN</name>
<evidence type="ECO:0000313" key="3">
    <source>
        <dbReference type="Proteomes" id="UP000199518"/>
    </source>
</evidence>
<reference evidence="3" key="1">
    <citation type="submission" date="2016-10" db="EMBL/GenBank/DDBJ databases">
        <authorList>
            <person name="Varghese N."/>
            <person name="Submissions S."/>
        </authorList>
    </citation>
    <scope>NUCLEOTIDE SEQUENCE [LARGE SCALE GENOMIC DNA]</scope>
    <source>
        <strain evidence="3">DSM 26348</strain>
    </source>
</reference>
<protein>
    <recommendedName>
        <fullName evidence="4">Leucine Rich repeats (2 copies)</fullName>
    </recommendedName>
</protein>
<dbReference type="SUPFAM" id="SSF52047">
    <property type="entry name" value="RNI-like"/>
    <property type="match status" value="1"/>
</dbReference>
<keyword evidence="3" id="KW-1185">Reference proteome</keyword>
<keyword evidence="1" id="KW-0472">Membrane</keyword>
<evidence type="ECO:0000256" key="1">
    <source>
        <dbReference type="SAM" id="Phobius"/>
    </source>
</evidence>
<proteinExistence type="predicted"/>
<keyword evidence="1" id="KW-0812">Transmembrane</keyword>
<keyword evidence="1" id="KW-1133">Transmembrane helix</keyword>
<dbReference type="EMBL" id="FOQD01000023">
    <property type="protein sequence ID" value="SFJ54507.1"/>
    <property type="molecule type" value="Genomic_DNA"/>
</dbReference>
<dbReference type="Gene3D" id="3.80.10.10">
    <property type="entry name" value="Ribonuclease Inhibitor"/>
    <property type="match status" value="1"/>
</dbReference>
<feature type="transmembrane region" description="Helical" evidence="1">
    <location>
        <begin position="23"/>
        <end position="43"/>
    </location>
</feature>
<accession>A0A1I3SAD6</accession>
<evidence type="ECO:0000313" key="2">
    <source>
        <dbReference type="EMBL" id="SFJ54507.1"/>
    </source>
</evidence>
<dbReference type="AlphaFoldDB" id="A0A1I3SAD6"/>
<dbReference type="Proteomes" id="UP000199518">
    <property type="component" value="Unassembled WGS sequence"/>
</dbReference>
<gene>
    <name evidence="2" type="ORF">SAMN05421753_12342</name>
</gene>